<proteinExistence type="predicted"/>
<comment type="caution">
    <text evidence="1">The sequence shown here is derived from an EMBL/GenBank/DDBJ whole genome shotgun (WGS) entry which is preliminary data.</text>
</comment>
<keyword evidence="2" id="KW-1185">Reference proteome</keyword>
<organism evidence="1 2">
    <name type="scientific">Paenibacillus medicaginis</name>
    <dbReference type="NCBI Taxonomy" id="1470560"/>
    <lineage>
        <taxon>Bacteria</taxon>
        <taxon>Bacillati</taxon>
        <taxon>Bacillota</taxon>
        <taxon>Bacilli</taxon>
        <taxon>Bacillales</taxon>
        <taxon>Paenibacillaceae</taxon>
        <taxon>Paenibacillus</taxon>
    </lineage>
</organism>
<dbReference type="Gene3D" id="4.10.280.10">
    <property type="entry name" value="Helix-loop-helix DNA-binding domain"/>
    <property type="match status" value="1"/>
</dbReference>
<gene>
    <name evidence="1" type="ORF">ACE5LO_27150</name>
</gene>
<name>A0ABV5C950_9BACL</name>
<dbReference type="EMBL" id="JBHIRY010000059">
    <property type="protein sequence ID" value="MFB5764040.1"/>
    <property type="molecule type" value="Genomic_DNA"/>
</dbReference>
<sequence length="65" mass="7717">MEKLKQEIELKRCEMEILAVEKGFLAPEVLQKSQELDQLINQFYQNTVSLRNEKTQTMEFSTRLP</sequence>
<reference evidence="1 2" key="1">
    <citation type="submission" date="2024-09" db="EMBL/GenBank/DDBJ databases">
        <title>Paenibacillus zeirhizospherea sp. nov., isolated from surface of the maize (Zea mays) roots in a horticulture field, Hungary.</title>
        <authorList>
            <person name="Marton D."/>
            <person name="Farkas M."/>
            <person name="Bedics A."/>
            <person name="Toth E."/>
            <person name="Tancsics A."/>
            <person name="Boka K."/>
            <person name="Marati G."/>
            <person name="Kriszt B."/>
            <person name="Cserhati M."/>
        </authorList>
    </citation>
    <scope>NUCLEOTIDE SEQUENCE [LARGE SCALE GENOMIC DNA]</scope>
    <source>
        <strain evidence="1 2">JCM 18446</strain>
    </source>
</reference>
<evidence type="ECO:0000313" key="2">
    <source>
        <dbReference type="Proteomes" id="UP001580430"/>
    </source>
</evidence>
<protein>
    <submittedName>
        <fullName evidence="1">Spo0E family sporulation regulatory protein-aspartic acid phosphatase</fullName>
    </submittedName>
</protein>
<dbReference type="RefSeq" id="WP_375523038.1">
    <property type="nucleotide sequence ID" value="NZ_JBHIRY010000059.1"/>
</dbReference>
<dbReference type="InterPro" id="IPR018540">
    <property type="entry name" value="Spo0E-like"/>
</dbReference>
<dbReference type="InterPro" id="IPR037208">
    <property type="entry name" value="Spo0E-like_sf"/>
</dbReference>
<dbReference type="SUPFAM" id="SSF140500">
    <property type="entry name" value="BAS1536-like"/>
    <property type="match status" value="1"/>
</dbReference>
<dbReference type="Proteomes" id="UP001580430">
    <property type="component" value="Unassembled WGS sequence"/>
</dbReference>
<dbReference type="Pfam" id="PF09388">
    <property type="entry name" value="SpoOE-like"/>
    <property type="match status" value="1"/>
</dbReference>
<dbReference type="InterPro" id="IPR036638">
    <property type="entry name" value="HLH_DNA-bd_sf"/>
</dbReference>
<evidence type="ECO:0000313" key="1">
    <source>
        <dbReference type="EMBL" id="MFB5764040.1"/>
    </source>
</evidence>
<accession>A0ABV5C950</accession>